<dbReference type="InterPro" id="IPR023213">
    <property type="entry name" value="CAT-like_dom_sf"/>
</dbReference>
<dbReference type="RefSeq" id="WP_136775738.1">
    <property type="nucleotide sequence ID" value="NZ_SUPK01000001.1"/>
</dbReference>
<sequence>MQPEDGTPVVVPHLAESLVSVKVVKWLKSPGDEVKEYEVLCEMETDKVNVEMPSPLEGTLVRILVPEGETAPVGSSMCLIREEKASSEPAQKATAKLQSNEQAAHRARYSPAVLHLAKLHGVDLTQVKGTALGGRISRKDVFAYVRNRDDPKPAAADASVSRHSKLPADAQADGQTHTVPLSSLRQTIARRMSESASSIPHAWMTIEADVSRLVDLRERWKVRFASKEGVRLTITPFVIKAVINAIKDYPILNSSWDSGGIMMKKDIHLSVAVGTEESVVAPVIRHADRKTIAGLAMELDGLVQRTKAGRLTLSDLQDGTFTFNNTGVFGSVLSFPIINPPQAAILTFESVVRKPVVVGQDMVAIRSIANVCLSLDHRILDGMVCGRFLQRVKHYLEQYEPDTPIY</sequence>
<evidence type="ECO:0000256" key="1">
    <source>
        <dbReference type="ARBA" id="ARBA00001938"/>
    </source>
</evidence>
<evidence type="ECO:0000256" key="2">
    <source>
        <dbReference type="ARBA" id="ARBA00007317"/>
    </source>
</evidence>
<protein>
    <recommendedName>
        <fullName evidence="6">Dihydrolipoamide acetyltransferase component of pyruvate dehydrogenase complex</fullName>
        <ecNumber evidence="6">2.3.1.-</ecNumber>
    </recommendedName>
</protein>
<feature type="domain" description="Lipoyl-binding" evidence="8">
    <location>
        <begin position="6"/>
        <end position="81"/>
    </location>
</feature>
<keyword evidence="11" id="KW-1185">Reference proteome</keyword>
<dbReference type="CDD" id="cd06849">
    <property type="entry name" value="lipoyl_domain"/>
    <property type="match status" value="1"/>
</dbReference>
<dbReference type="Proteomes" id="UP000309673">
    <property type="component" value="Unassembled WGS sequence"/>
</dbReference>
<reference evidence="10 11" key="1">
    <citation type="submission" date="2019-04" db="EMBL/GenBank/DDBJ databases">
        <title>Cohnella sp. nov., isolated from soil.</title>
        <authorList>
            <person name="Kim W."/>
        </authorList>
    </citation>
    <scope>NUCLEOTIDE SEQUENCE [LARGE SCALE GENOMIC DNA]</scope>
    <source>
        <strain evidence="10 11">CAU 1483</strain>
    </source>
</reference>
<evidence type="ECO:0000313" key="10">
    <source>
        <dbReference type="EMBL" id="TJY44018.1"/>
    </source>
</evidence>
<dbReference type="FunFam" id="3.30.559.10:FF:000007">
    <property type="entry name" value="Dihydrolipoamide acetyltransferase component of pyruvate dehydrogenase complex"/>
    <property type="match status" value="1"/>
</dbReference>
<dbReference type="InterPro" id="IPR050743">
    <property type="entry name" value="2-oxoacid_DH_E2_comp"/>
</dbReference>
<keyword evidence="5 6" id="KW-0012">Acyltransferase</keyword>
<dbReference type="PANTHER" id="PTHR43178:SF5">
    <property type="entry name" value="LIPOAMIDE ACYLTRANSFERASE COMPONENT OF BRANCHED-CHAIN ALPHA-KETO ACID DEHYDROGENASE COMPLEX, MITOCHONDRIAL"/>
    <property type="match status" value="1"/>
</dbReference>
<proteinExistence type="inferred from homology"/>
<dbReference type="Gene3D" id="4.10.320.10">
    <property type="entry name" value="E3-binding domain"/>
    <property type="match status" value="1"/>
</dbReference>
<evidence type="ECO:0000256" key="6">
    <source>
        <dbReference type="RuleBase" id="RU003423"/>
    </source>
</evidence>
<dbReference type="PANTHER" id="PTHR43178">
    <property type="entry name" value="DIHYDROLIPOAMIDE ACETYLTRANSFERASE COMPONENT OF PYRUVATE DEHYDROGENASE COMPLEX"/>
    <property type="match status" value="1"/>
</dbReference>
<dbReference type="PROSITE" id="PS50968">
    <property type="entry name" value="BIOTINYL_LIPOYL"/>
    <property type="match status" value="1"/>
</dbReference>
<dbReference type="Gene3D" id="3.30.559.10">
    <property type="entry name" value="Chloramphenicol acetyltransferase-like domain"/>
    <property type="match status" value="1"/>
</dbReference>
<feature type="region of interest" description="Disordered" evidence="7">
    <location>
        <begin position="151"/>
        <end position="178"/>
    </location>
</feature>
<evidence type="ECO:0000256" key="4">
    <source>
        <dbReference type="ARBA" id="ARBA00022823"/>
    </source>
</evidence>
<dbReference type="EC" id="2.3.1.-" evidence="6"/>
<dbReference type="Pfam" id="PF00364">
    <property type="entry name" value="Biotin_lipoyl"/>
    <property type="match status" value="1"/>
</dbReference>
<dbReference type="InterPro" id="IPR011053">
    <property type="entry name" value="Single_hybrid_motif"/>
</dbReference>
<comment type="cofactor">
    <cofactor evidence="1 6">
        <name>(R)-lipoate</name>
        <dbReference type="ChEBI" id="CHEBI:83088"/>
    </cofactor>
</comment>
<accession>A0A4U0FGJ4</accession>
<evidence type="ECO:0000259" key="8">
    <source>
        <dbReference type="PROSITE" id="PS50968"/>
    </source>
</evidence>
<evidence type="ECO:0000256" key="3">
    <source>
        <dbReference type="ARBA" id="ARBA00022679"/>
    </source>
</evidence>
<dbReference type="InterPro" id="IPR004167">
    <property type="entry name" value="PSBD"/>
</dbReference>
<gene>
    <name evidence="10" type="ORF">E5161_01065</name>
</gene>
<evidence type="ECO:0000256" key="5">
    <source>
        <dbReference type="ARBA" id="ARBA00023315"/>
    </source>
</evidence>
<evidence type="ECO:0000256" key="7">
    <source>
        <dbReference type="SAM" id="MobiDB-lite"/>
    </source>
</evidence>
<dbReference type="PROSITE" id="PS51826">
    <property type="entry name" value="PSBD"/>
    <property type="match status" value="1"/>
</dbReference>
<dbReference type="GO" id="GO:0016407">
    <property type="term" value="F:acetyltransferase activity"/>
    <property type="evidence" value="ECO:0007669"/>
    <property type="project" value="TreeGrafter"/>
</dbReference>
<evidence type="ECO:0000259" key="9">
    <source>
        <dbReference type="PROSITE" id="PS51826"/>
    </source>
</evidence>
<dbReference type="Pfam" id="PF02817">
    <property type="entry name" value="E3_binding"/>
    <property type="match status" value="1"/>
</dbReference>
<dbReference type="SUPFAM" id="SSF47005">
    <property type="entry name" value="Peripheral subunit-binding domain of 2-oxo acid dehydrogenase complex"/>
    <property type="match status" value="1"/>
</dbReference>
<keyword evidence="4 6" id="KW-0450">Lipoyl</keyword>
<dbReference type="OrthoDB" id="9805770at2"/>
<dbReference type="InterPro" id="IPR036625">
    <property type="entry name" value="E3-bd_dom_sf"/>
</dbReference>
<organism evidence="10 11">
    <name type="scientific">Cohnella pontilimi</name>
    <dbReference type="NCBI Taxonomy" id="2564100"/>
    <lineage>
        <taxon>Bacteria</taxon>
        <taxon>Bacillati</taxon>
        <taxon>Bacillota</taxon>
        <taxon>Bacilli</taxon>
        <taxon>Bacillales</taxon>
        <taxon>Paenibacillaceae</taxon>
        <taxon>Cohnella</taxon>
    </lineage>
</organism>
<dbReference type="EMBL" id="SUPK01000001">
    <property type="protein sequence ID" value="TJY44018.1"/>
    <property type="molecule type" value="Genomic_DNA"/>
</dbReference>
<dbReference type="PROSITE" id="PS00189">
    <property type="entry name" value="LIPOYL"/>
    <property type="match status" value="1"/>
</dbReference>
<keyword evidence="3 6" id="KW-0808">Transferase</keyword>
<dbReference type="SUPFAM" id="SSF52777">
    <property type="entry name" value="CoA-dependent acyltransferases"/>
    <property type="match status" value="1"/>
</dbReference>
<dbReference type="InterPro" id="IPR001078">
    <property type="entry name" value="2-oxoacid_DH_actylTfrase"/>
</dbReference>
<dbReference type="GO" id="GO:0031405">
    <property type="term" value="F:lipoic acid binding"/>
    <property type="evidence" value="ECO:0007669"/>
    <property type="project" value="TreeGrafter"/>
</dbReference>
<name>A0A4U0FGJ4_9BACL</name>
<comment type="similarity">
    <text evidence="2 6">Belongs to the 2-oxoacid dehydrogenase family.</text>
</comment>
<evidence type="ECO:0000313" key="11">
    <source>
        <dbReference type="Proteomes" id="UP000309673"/>
    </source>
</evidence>
<dbReference type="AlphaFoldDB" id="A0A4U0FGJ4"/>
<dbReference type="InterPro" id="IPR000089">
    <property type="entry name" value="Biotin_lipoyl"/>
</dbReference>
<dbReference type="GO" id="GO:0005737">
    <property type="term" value="C:cytoplasm"/>
    <property type="evidence" value="ECO:0007669"/>
    <property type="project" value="TreeGrafter"/>
</dbReference>
<dbReference type="InterPro" id="IPR003016">
    <property type="entry name" value="2-oxoA_DH_lipoyl-BS"/>
</dbReference>
<dbReference type="SUPFAM" id="SSF51230">
    <property type="entry name" value="Single hybrid motif"/>
    <property type="match status" value="1"/>
</dbReference>
<dbReference type="Pfam" id="PF00198">
    <property type="entry name" value="2-oxoacid_dh"/>
    <property type="match status" value="1"/>
</dbReference>
<dbReference type="Gene3D" id="2.40.50.100">
    <property type="match status" value="1"/>
</dbReference>
<comment type="caution">
    <text evidence="10">The sequence shown here is derived from an EMBL/GenBank/DDBJ whole genome shotgun (WGS) entry which is preliminary data.</text>
</comment>
<feature type="domain" description="Peripheral subunit-binding (PSBD)" evidence="9">
    <location>
        <begin position="108"/>
        <end position="145"/>
    </location>
</feature>